<gene>
    <name evidence="2" type="ORF">ATO12_06960</name>
</gene>
<keyword evidence="3" id="KW-1185">Reference proteome</keyword>
<dbReference type="Pfam" id="PF00293">
    <property type="entry name" value="NUDIX"/>
    <property type="match status" value="1"/>
</dbReference>
<dbReference type="InterPro" id="IPR000086">
    <property type="entry name" value="NUDIX_hydrolase_dom"/>
</dbReference>
<dbReference type="CDD" id="cd02883">
    <property type="entry name" value="NUDIX_Hydrolase"/>
    <property type="match status" value="1"/>
</dbReference>
<organism evidence="2 3">
    <name type="scientific">Aquimarina atlantica</name>
    <dbReference type="NCBI Taxonomy" id="1317122"/>
    <lineage>
        <taxon>Bacteria</taxon>
        <taxon>Pseudomonadati</taxon>
        <taxon>Bacteroidota</taxon>
        <taxon>Flavobacteriia</taxon>
        <taxon>Flavobacteriales</taxon>
        <taxon>Flavobacteriaceae</taxon>
        <taxon>Aquimarina</taxon>
    </lineage>
</organism>
<dbReference type="Gene3D" id="3.90.79.10">
    <property type="entry name" value="Nucleoside Triphosphate Pyrophosphohydrolase"/>
    <property type="match status" value="1"/>
</dbReference>
<name>A0A023BNK7_9FLAO</name>
<dbReference type="eggNOG" id="COG1051">
    <property type="taxonomic scope" value="Bacteria"/>
</dbReference>
<dbReference type="STRING" id="1317122.ATO12_06960"/>
<proteinExistence type="predicted"/>
<protein>
    <recommendedName>
        <fullName evidence="1">Nudix hydrolase domain-containing protein</fullName>
    </recommendedName>
</protein>
<comment type="caution">
    <text evidence="2">The sequence shown here is derived from an EMBL/GenBank/DDBJ whole genome shotgun (WGS) entry which is preliminary data.</text>
</comment>
<dbReference type="RefSeq" id="WP_034247141.1">
    <property type="nucleotide sequence ID" value="NZ_AQRA01000014.1"/>
</dbReference>
<reference evidence="2 3" key="1">
    <citation type="submission" date="2014-04" db="EMBL/GenBank/DDBJ databases">
        <title>Aquimarina sp. 22II-S11-z7 Genome Sequencing.</title>
        <authorList>
            <person name="Lai Q."/>
        </authorList>
    </citation>
    <scope>NUCLEOTIDE SEQUENCE [LARGE SCALE GENOMIC DNA]</scope>
    <source>
        <strain evidence="2 3">22II-S11-z7</strain>
    </source>
</reference>
<evidence type="ECO:0000313" key="3">
    <source>
        <dbReference type="Proteomes" id="UP000023541"/>
    </source>
</evidence>
<dbReference type="OrthoDB" id="1438523at2"/>
<dbReference type="EMBL" id="AQRA01000014">
    <property type="protein sequence ID" value="EZH71541.1"/>
    <property type="molecule type" value="Genomic_DNA"/>
</dbReference>
<accession>A0A023BNK7</accession>
<dbReference type="Proteomes" id="UP000023541">
    <property type="component" value="Unassembled WGS sequence"/>
</dbReference>
<dbReference type="InterPro" id="IPR015797">
    <property type="entry name" value="NUDIX_hydrolase-like_dom_sf"/>
</dbReference>
<dbReference type="SUPFAM" id="SSF55811">
    <property type="entry name" value="Nudix"/>
    <property type="match status" value="1"/>
</dbReference>
<feature type="domain" description="Nudix hydrolase" evidence="1">
    <location>
        <begin position="4"/>
        <end position="132"/>
    </location>
</feature>
<sequence>MKIKKHKEKSRLIVYQGDELLVLQKHTKDLEYGLIGGFLEKGESPETALIREAFEEAEIQLCEQDMEYQCSITIELKNKQKLSKHYFVCSDYTKPFALAEPHKFRKIEWVYWKDTLDFLSKSDKKVVKSLFKPCKLNY</sequence>
<evidence type="ECO:0000313" key="2">
    <source>
        <dbReference type="EMBL" id="EZH71541.1"/>
    </source>
</evidence>
<evidence type="ECO:0000259" key="1">
    <source>
        <dbReference type="PROSITE" id="PS51462"/>
    </source>
</evidence>
<dbReference type="AlphaFoldDB" id="A0A023BNK7"/>
<dbReference type="PROSITE" id="PS51462">
    <property type="entry name" value="NUDIX"/>
    <property type="match status" value="1"/>
</dbReference>